<dbReference type="NCBIfam" id="TIGR01007">
    <property type="entry name" value="eps_fam"/>
    <property type="match status" value="1"/>
</dbReference>
<dbReference type="RefSeq" id="WP_096449199.1">
    <property type="nucleotide sequence ID" value="NZ_JBHSOG010000108.1"/>
</dbReference>
<keyword evidence="12" id="KW-1185">Reference proteome</keyword>
<reference evidence="12" key="1">
    <citation type="journal article" date="2019" name="Int. J. Syst. Evol. Microbiol.">
        <title>The Global Catalogue of Microorganisms (GCM) 10K type strain sequencing project: providing services to taxonomists for standard genome sequencing and annotation.</title>
        <authorList>
            <consortium name="The Broad Institute Genomics Platform"/>
            <consortium name="The Broad Institute Genome Sequencing Center for Infectious Disease"/>
            <person name="Wu L."/>
            <person name="Ma J."/>
        </authorList>
    </citation>
    <scope>NUCLEOTIDE SEQUENCE [LARGE SCALE GENOMIC DNA]</scope>
    <source>
        <strain evidence="12">SHR3</strain>
    </source>
</reference>
<evidence type="ECO:0000256" key="7">
    <source>
        <dbReference type="ARBA" id="ARBA00023137"/>
    </source>
</evidence>
<dbReference type="Proteomes" id="UP001595974">
    <property type="component" value="Unassembled WGS sequence"/>
</dbReference>
<evidence type="ECO:0000259" key="10">
    <source>
        <dbReference type="Pfam" id="PF13614"/>
    </source>
</evidence>
<feature type="domain" description="AAA" evidence="10">
    <location>
        <begin position="118"/>
        <end position="278"/>
    </location>
</feature>
<evidence type="ECO:0000256" key="9">
    <source>
        <dbReference type="SAM" id="MobiDB-lite"/>
    </source>
</evidence>
<evidence type="ECO:0000313" key="11">
    <source>
        <dbReference type="EMBL" id="MFC5772207.1"/>
    </source>
</evidence>
<evidence type="ECO:0000256" key="5">
    <source>
        <dbReference type="ARBA" id="ARBA00022777"/>
    </source>
</evidence>
<keyword evidence="4" id="KW-0547">Nucleotide-binding</keyword>
<dbReference type="EC" id="2.7.10.2" evidence="2"/>
<keyword evidence="6" id="KW-0067">ATP-binding</keyword>
<sequence length="315" mass="33630">MSLIEKAAQRLEKLKQAAGDEIDVVEPVAAVRPEPPAPAAEPAPAVQSSAVPRQTPLPANPVVSRSVDIDLERLRHVGMVTPEQSRGALADEFRVIKRPLLQNATAAGPTAIDNGNLIMVTSALPGEGKSFTAINLAISMAMELDHTVLLVDADVSRPSVLRHLGLPPERGLMDVLSGEVDDLGEVLLRTNIEKLSILPAGMPHPRATELLASDNMNQLLEQIAKRYADRIVVFDSPPLLVTTEARVLATHMGQVVMVVEAERTTQGSVKQALATIEACPIKLMVLNKSRRSGPGSYYGYGYGYGYGAEGGQQAA</sequence>
<dbReference type="Pfam" id="PF13614">
    <property type="entry name" value="AAA_31"/>
    <property type="match status" value="1"/>
</dbReference>
<dbReference type="InterPro" id="IPR005702">
    <property type="entry name" value="Wzc-like_C"/>
</dbReference>
<dbReference type="InterPro" id="IPR025669">
    <property type="entry name" value="AAA_dom"/>
</dbReference>
<evidence type="ECO:0000256" key="3">
    <source>
        <dbReference type="ARBA" id="ARBA00022679"/>
    </source>
</evidence>
<dbReference type="Gene3D" id="3.40.50.300">
    <property type="entry name" value="P-loop containing nucleotide triphosphate hydrolases"/>
    <property type="match status" value="1"/>
</dbReference>
<evidence type="ECO:0000256" key="4">
    <source>
        <dbReference type="ARBA" id="ARBA00022741"/>
    </source>
</evidence>
<dbReference type="InterPro" id="IPR027417">
    <property type="entry name" value="P-loop_NTPase"/>
</dbReference>
<comment type="similarity">
    <text evidence="1">Belongs to the CpsD/CapB family.</text>
</comment>
<keyword evidence="5" id="KW-0418">Kinase</keyword>
<evidence type="ECO:0000256" key="1">
    <source>
        <dbReference type="ARBA" id="ARBA00007316"/>
    </source>
</evidence>
<dbReference type="PANTHER" id="PTHR32309:SF13">
    <property type="entry name" value="FERRIC ENTEROBACTIN TRANSPORT PROTEIN FEPE"/>
    <property type="match status" value="1"/>
</dbReference>
<dbReference type="EMBL" id="JBHSOG010000108">
    <property type="protein sequence ID" value="MFC5772207.1"/>
    <property type="molecule type" value="Genomic_DNA"/>
</dbReference>
<keyword evidence="3" id="KW-0808">Transferase</keyword>
<feature type="region of interest" description="Disordered" evidence="9">
    <location>
        <begin position="33"/>
        <end position="61"/>
    </location>
</feature>
<feature type="compositionally biased region" description="Low complexity" evidence="9">
    <location>
        <begin position="42"/>
        <end position="53"/>
    </location>
</feature>
<comment type="caution">
    <text evidence="11">The sequence shown here is derived from an EMBL/GenBank/DDBJ whole genome shotgun (WGS) entry which is preliminary data.</text>
</comment>
<comment type="catalytic activity">
    <reaction evidence="8">
        <text>L-tyrosyl-[protein] + ATP = O-phospho-L-tyrosyl-[protein] + ADP + H(+)</text>
        <dbReference type="Rhea" id="RHEA:10596"/>
        <dbReference type="Rhea" id="RHEA-COMP:10136"/>
        <dbReference type="Rhea" id="RHEA-COMP:20101"/>
        <dbReference type="ChEBI" id="CHEBI:15378"/>
        <dbReference type="ChEBI" id="CHEBI:30616"/>
        <dbReference type="ChEBI" id="CHEBI:46858"/>
        <dbReference type="ChEBI" id="CHEBI:61978"/>
        <dbReference type="ChEBI" id="CHEBI:456216"/>
        <dbReference type="EC" id="2.7.10.2"/>
    </reaction>
</comment>
<accession>A0ABW1AY15</accession>
<dbReference type="CDD" id="cd05387">
    <property type="entry name" value="BY-kinase"/>
    <property type="match status" value="1"/>
</dbReference>
<dbReference type="PANTHER" id="PTHR32309">
    <property type="entry name" value="TYROSINE-PROTEIN KINASE"/>
    <property type="match status" value="1"/>
</dbReference>
<proteinExistence type="inferred from homology"/>
<protein>
    <recommendedName>
        <fullName evidence="2">non-specific protein-tyrosine kinase</fullName>
        <ecNumber evidence="2">2.7.10.2</ecNumber>
    </recommendedName>
</protein>
<dbReference type="SUPFAM" id="SSF52540">
    <property type="entry name" value="P-loop containing nucleoside triphosphate hydrolases"/>
    <property type="match status" value="1"/>
</dbReference>
<gene>
    <name evidence="11" type="ORF">ACFPTN_22725</name>
</gene>
<organism evidence="11 12">
    <name type="scientific">Thauera sinica</name>
    <dbReference type="NCBI Taxonomy" id="2665146"/>
    <lineage>
        <taxon>Bacteria</taxon>
        <taxon>Pseudomonadati</taxon>
        <taxon>Pseudomonadota</taxon>
        <taxon>Betaproteobacteria</taxon>
        <taxon>Rhodocyclales</taxon>
        <taxon>Zoogloeaceae</taxon>
        <taxon>Thauera</taxon>
    </lineage>
</organism>
<evidence type="ECO:0000313" key="12">
    <source>
        <dbReference type="Proteomes" id="UP001595974"/>
    </source>
</evidence>
<evidence type="ECO:0000256" key="2">
    <source>
        <dbReference type="ARBA" id="ARBA00011903"/>
    </source>
</evidence>
<dbReference type="InterPro" id="IPR050445">
    <property type="entry name" value="Bact_polysacc_biosynth/exp"/>
</dbReference>
<evidence type="ECO:0000256" key="6">
    <source>
        <dbReference type="ARBA" id="ARBA00022840"/>
    </source>
</evidence>
<dbReference type="NCBIfam" id="TIGR03018">
    <property type="entry name" value="pepcterm_TyrKin"/>
    <property type="match status" value="1"/>
</dbReference>
<keyword evidence="7" id="KW-0829">Tyrosine-protein kinase</keyword>
<name>A0ABW1AY15_9RHOO</name>
<evidence type="ECO:0000256" key="8">
    <source>
        <dbReference type="ARBA" id="ARBA00051245"/>
    </source>
</evidence>